<accession>A0ABS5ZXS6</accession>
<protein>
    <submittedName>
        <fullName evidence="1">Uncharacterized protein</fullName>
    </submittedName>
</protein>
<organism evidence="1 2">
    <name type="scientific">Acidithiobacillus sulfurivorans</name>
    <dbReference type="NCBI Taxonomy" id="1958756"/>
    <lineage>
        <taxon>Bacteria</taxon>
        <taxon>Pseudomonadati</taxon>
        <taxon>Pseudomonadota</taxon>
        <taxon>Acidithiobacillia</taxon>
        <taxon>Acidithiobacillales</taxon>
        <taxon>Acidithiobacillaceae</taxon>
        <taxon>Acidithiobacillus</taxon>
    </lineage>
</organism>
<proteinExistence type="predicted"/>
<reference evidence="1 2" key="1">
    <citation type="journal article" date="2021" name="ISME J.">
        <title>Genomic evolution of the class Acidithiobacillia: deep-branching Proteobacteria living in extreme acidic conditions.</title>
        <authorList>
            <person name="Moya-Beltran A."/>
            <person name="Beard S."/>
            <person name="Rojas-Villalobos C."/>
            <person name="Issotta F."/>
            <person name="Gallardo Y."/>
            <person name="Ulloa R."/>
            <person name="Giaveno A."/>
            <person name="Degli Esposti M."/>
            <person name="Johnson D.B."/>
            <person name="Quatrini R."/>
        </authorList>
    </citation>
    <scope>NUCLEOTIDE SEQUENCE [LARGE SCALE GENOMIC DNA]</scope>
    <source>
        <strain evidence="1 2">RW2</strain>
    </source>
</reference>
<sequence>MSKQSNSSVKQQTKAFQEQVLSLLAEKPMSTREIMATTGARQGAVRSALSALLHGDRVMALGGKPVLYKKLPDKPCAQFVSNVSTGYTGNRHPYFRPGSYTAPNFTRVPMFMAAGMDRAARDFDTITYE</sequence>
<comment type="caution">
    <text evidence="1">The sequence shown here is derived from an EMBL/GenBank/DDBJ whole genome shotgun (WGS) entry which is preliminary data.</text>
</comment>
<dbReference type="RefSeq" id="WP_215882063.1">
    <property type="nucleotide sequence ID" value="NZ_JAAOMP010000068.1"/>
</dbReference>
<dbReference type="Proteomes" id="UP000755654">
    <property type="component" value="Unassembled WGS sequence"/>
</dbReference>
<gene>
    <name evidence="1" type="ORF">HAP95_06000</name>
</gene>
<keyword evidence="2" id="KW-1185">Reference proteome</keyword>
<dbReference type="EMBL" id="JAAOMP010000068">
    <property type="protein sequence ID" value="MBU2759706.1"/>
    <property type="molecule type" value="Genomic_DNA"/>
</dbReference>
<name>A0ABS5ZXS6_9PROT</name>
<evidence type="ECO:0000313" key="2">
    <source>
        <dbReference type="Proteomes" id="UP000755654"/>
    </source>
</evidence>
<evidence type="ECO:0000313" key="1">
    <source>
        <dbReference type="EMBL" id="MBU2759706.1"/>
    </source>
</evidence>